<accession>A0A4R3I1Z1</accession>
<sequence length="180" mass="17977">MNSHLQTTGPFHVPANKNSPSSSGSSRMRRLLNTSLAALCFATAALSASTNAYASQDASTAASTASMLPVASLLVGGSAVAGSVATVPLALSTSGAVLVVKAVESTARGTELVLERLSDGARVSLEIAGRSIAAASVAVGTTVTVSLIAAGCILSVAQEAIAFVPNKLGHTLLHNEQVTY</sequence>
<gene>
    <name evidence="3" type="ORF">EDC30_101528</name>
</gene>
<dbReference type="AlphaFoldDB" id="A0A4R3I1Z1"/>
<keyword evidence="2" id="KW-0472">Membrane</keyword>
<keyword evidence="2" id="KW-0812">Transmembrane</keyword>
<evidence type="ECO:0000313" key="3">
    <source>
        <dbReference type="EMBL" id="TCS39572.1"/>
    </source>
</evidence>
<keyword evidence="2" id="KW-1133">Transmembrane helix</keyword>
<feature type="region of interest" description="Disordered" evidence="1">
    <location>
        <begin position="1"/>
        <end position="27"/>
    </location>
</feature>
<comment type="caution">
    <text evidence="3">The sequence shown here is derived from an EMBL/GenBank/DDBJ whole genome shotgun (WGS) entry which is preliminary data.</text>
</comment>
<organism evidence="3 4">
    <name type="scientific">Paucimonas lemoignei</name>
    <name type="common">Pseudomonas lemoignei</name>
    <dbReference type="NCBI Taxonomy" id="29443"/>
    <lineage>
        <taxon>Bacteria</taxon>
        <taxon>Pseudomonadati</taxon>
        <taxon>Pseudomonadota</taxon>
        <taxon>Betaproteobacteria</taxon>
        <taxon>Burkholderiales</taxon>
        <taxon>Burkholderiaceae</taxon>
        <taxon>Paucimonas</taxon>
    </lineage>
</organism>
<dbReference type="RefSeq" id="WP_243656622.1">
    <property type="nucleotide sequence ID" value="NZ_SLZQ01000001.1"/>
</dbReference>
<evidence type="ECO:0000256" key="2">
    <source>
        <dbReference type="SAM" id="Phobius"/>
    </source>
</evidence>
<evidence type="ECO:0000313" key="4">
    <source>
        <dbReference type="Proteomes" id="UP000295382"/>
    </source>
</evidence>
<feature type="transmembrane region" description="Helical" evidence="2">
    <location>
        <begin position="132"/>
        <end position="157"/>
    </location>
</feature>
<dbReference type="Proteomes" id="UP000295382">
    <property type="component" value="Unassembled WGS sequence"/>
</dbReference>
<keyword evidence="4" id="KW-1185">Reference proteome</keyword>
<reference evidence="3 4" key="1">
    <citation type="submission" date="2019-03" db="EMBL/GenBank/DDBJ databases">
        <title>Genomic Encyclopedia of Type Strains, Phase IV (KMG-IV): sequencing the most valuable type-strain genomes for metagenomic binning, comparative biology and taxonomic classification.</title>
        <authorList>
            <person name="Goeker M."/>
        </authorList>
    </citation>
    <scope>NUCLEOTIDE SEQUENCE [LARGE SCALE GENOMIC DNA]</scope>
    <source>
        <strain evidence="3 4">DSM 7445</strain>
    </source>
</reference>
<proteinExistence type="predicted"/>
<evidence type="ECO:0000256" key="1">
    <source>
        <dbReference type="SAM" id="MobiDB-lite"/>
    </source>
</evidence>
<name>A0A4R3I1Z1_PAULE</name>
<feature type="transmembrane region" description="Helical" evidence="2">
    <location>
        <begin position="70"/>
        <end position="91"/>
    </location>
</feature>
<dbReference type="EMBL" id="SLZQ01000001">
    <property type="protein sequence ID" value="TCS39572.1"/>
    <property type="molecule type" value="Genomic_DNA"/>
</dbReference>
<protein>
    <submittedName>
        <fullName evidence="3">Uncharacterized protein</fullName>
    </submittedName>
</protein>